<dbReference type="Proteomes" id="UP000199415">
    <property type="component" value="Unassembled WGS sequence"/>
</dbReference>
<reference evidence="1 2" key="1">
    <citation type="submission" date="2016-10" db="EMBL/GenBank/DDBJ databases">
        <authorList>
            <person name="de Groot N.N."/>
        </authorList>
    </citation>
    <scope>NUCLEOTIDE SEQUENCE [LARGE SCALE GENOMIC DNA]</scope>
    <source>
        <strain evidence="1 2">DSM 25584</strain>
    </source>
</reference>
<dbReference type="RefSeq" id="WP_090020041.1">
    <property type="nucleotide sequence ID" value="NZ_FNCE01000006.1"/>
</dbReference>
<dbReference type="STRING" id="1082479.SAMN05216241_10662"/>
<dbReference type="AlphaFoldDB" id="A0A1G7RZR8"/>
<keyword evidence="2" id="KW-1185">Reference proteome</keyword>
<gene>
    <name evidence="1" type="ORF">SAMN05216241_10662</name>
</gene>
<name>A0A1G7RZR8_9PROT</name>
<sequence length="74" mass="7901">MILLTENIRNVSLSNGLVRVETIATSADGQETTTGEIVIPATQYGAVVEALRRSGEQLQQRVQDQQGETGGETA</sequence>
<evidence type="ECO:0000313" key="2">
    <source>
        <dbReference type="Proteomes" id="UP000199415"/>
    </source>
</evidence>
<organism evidence="1 2">
    <name type="scientific">Limimonas halophila</name>
    <dbReference type="NCBI Taxonomy" id="1082479"/>
    <lineage>
        <taxon>Bacteria</taxon>
        <taxon>Pseudomonadati</taxon>
        <taxon>Pseudomonadota</taxon>
        <taxon>Alphaproteobacteria</taxon>
        <taxon>Rhodospirillales</taxon>
        <taxon>Rhodovibrionaceae</taxon>
        <taxon>Limimonas</taxon>
    </lineage>
</organism>
<dbReference type="EMBL" id="FNCE01000006">
    <property type="protein sequence ID" value="SDG16184.1"/>
    <property type="molecule type" value="Genomic_DNA"/>
</dbReference>
<accession>A0A1G7RZR8</accession>
<protein>
    <submittedName>
        <fullName evidence="1">Uncharacterized protein</fullName>
    </submittedName>
</protein>
<evidence type="ECO:0000313" key="1">
    <source>
        <dbReference type="EMBL" id="SDG16184.1"/>
    </source>
</evidence>
<proteinExistence type="predicted"/>